<protein>
    <submittedName>
        <fullName evidence="2">Uncharacterized protein</fullName>
    </submittedName>
</protein>
<name>A0ABX0J2T1_9BACL</name>
<evidence type="ECO:0000313" key="3">
    <source>
        <dbReference type="Proteomes" id="UP001165962"/>
    </source>
</evidence>
<comment type="caution">
    <text evidence="2">The sequence shown here is derived from an EMBL/GenBank/DDBJ whole genome shotgun (WGS) entry which is preliminary data.</text>
</comment>
<keyword evidence="3" id="KW-1185">Reference proteome</keyword>
<accession>A0ABX0J2T1</accession>
<dbReference type="RefSeq" id="WP_166149908.1">
    <property type="nucleotide sequence ID" value="NZ_JAAOIW010000004.1"/>
</dbReference>
<gene>
    <name evidence="2" type="ORF">G9U52_12410</name>
</gene>
<dbReference type="EMBL" id="JAAOIW010000004">
    <property type="protein sequence ID" value="NHN30635.1"/>
    <property type="molecule type" value="Genomic_DNA"/>
</dbReference>
<dbReference type="Proteomes" id="UP001165962">
    <property type="component" value="Unassembled WGS sequence"/>
</dbReference>
<sequence>MRTENQIKRKLNELTVQLKSAEAQLKLAEPEVEKGAQADPGNETRAHMLRARAEQLESMVTLLEWVLNEPTGSYHT</sequence>
<proteinExistence type="predicted"/>
<keyword evidence="1" id="KW-0175">Coiled coil</keyword>
<feature type="coiled-coil region" evidence="1">
    <location>
        <begin position="4"/>
        <end position="31"/>
    </location>
</feature>
<evidence type="ECO:0000313" key="2">
    <source>
        <dbReference type="EMBL" id="NHN30635.1"/>
    </source>
</evidence>
<evidence type="ECO:0000256" key="1">
    <source>
        <dbReference type="SAM" id="Coils"/>
    </source>
</evidence>
<organism evidence="2 3">
    <name type="scientific">Paenibacillus agricola</name>
    <dbReference type="NCBI Taxonomy" id="2716264"/>
    <lineage>
        <taxon>Bacteria</taxon>
        <taxon>Bacillati</taxon>
        <taxon>Bacillota</taxon>
        <taxon>Bacilli</taxon>
        <taxon>Bacillales</taxon>
        <taxon>Paenibacillaceae</taxon>
        <taxon>Paenibacillus</taxon>
    </lineage>
</organism>
<reference evidence="2" key="1">
    <citation type="submission" date="2020-03" db="EMBL/GenBank/DDBJ databases">
        <title>Draft sequencing of Paenibacilllus sp. S3N08.</title>
        <authorList>
            <person name="Kim D.-U."/>
        </authorList>
    </citation>
    <scope>NUCLEOTIDE SEQUENCE</scope>
    <source>
        <strain evidence="2">S3N08</strain>
    </source>
</reference>